<organism evidence="8 9">
    <name type="scientific">Zostera marina</name>
    <name type="common">Eelgrass</name>
    <dbReference type="NCBI Taxonomy" id="29655"/>
    <lineage>
        <taxon>Eukaryota</taxon>
        <taxon>Viridiplantae</taxon>
        <taxon>Streptophyta</taxon>
        <taxon>Embryophyta</taxon>
        <taxon>Tracheophyta</taxon>
        <taxon>Spermatophyta</taxon>
        <taxon>Magnoliopsida</taxon>
        <taxon>Liliopsida</taxon>
        <taxon>Zosteraceae</taxon>
        <taxon>Zostera</taxon>
    </lineage>
</organism>
<dbReference type="FunFam" id="4.10.280.10:FF:000002">
    <property type="entry name" value="Basic helix-loop-helix transcription factor"/>
    <property type="match status" value="1"/>
</dbReference>
<feature type="compositionally biased region" description="Basic residues" evidence="6">
    <location>
        <begin position="133"/>
        <end position="144"/>
    </location>
</feature>
<comment type="caution">
    <text evidence="8">The sequence shown here is derived from an EMBL/GenBank/DDBJ whole genome shotgun (WGS) entry which is preliminary data.</text>
</comment>
<evidence type="ECO:0000256" key="2">
    <source>
        <dbReference type="ARBA" id="ARBA00005510"/>
    </source>
</evidence>
<evidence type="ECO:0000256" key="6">
    <source>
        <dbReference type="SAM" id="MobiDB-lite"/>
    </source>
</evidence>
<reference evidence="9" key="1">
    <citation type="journal article" date="2016" name="Nature">
        <title>The genome of the seagrass Zostera marina reveals angiosperm adaptation to the sea.</title>
        <authorList>
            <person name="Olsen J.L."/>
            <person name="Rouze P."/>
            <person name="Verhelst B."/>
            <person name="Lin Y.-C."/>
            <person name="Bayer T."/>
            <person name="Collen J."/>
            <person name="Dattolo E."/>
            <person name="De Paoli E."/>
            <person name="Dittami S."/>
            <person name="Maumus F."/>
            <person name="Michel G."/>
            <person name="Kersting A."/>
            <person name="Lauritano C."/>
            <person name="Lohaus R."/>
            <person name="Toepel M."/>
            <person name="Tonon T."/>
            <person name="Vanneste K."/>
            <person name="Amirebrahimi M."/>
            <person name="Brakel J."/>
            <person name="Bostroem C."/>
            <person name="Chovatia M."/>
            <person name="Grimwood J."/>
            <person name="Jenkins J.W."/>
            <person name="Jueterbock A."/>
            <person name="Mraz A."/>
            <person name="Stam W.T."/>
            <person name="Tice H."/>
            <person name="Bornberg-Bauer E."/>
            <person name="Green P.J."/>
            <person name="Pearson G.A."/>
            <person name="Procaccini G."/>
            <person name="Duarte C.M."/>
            <person name="Schmutz J."/>
            <person name="Reusch T.B.H."/>
            <person name="Van de Peer Y."/>
        </authorList>
    </citation>
    <scope>NUCLEOTIDE SEQUENCE [LARGE SCALE GENOMIC DNA]</scope>
    <source>
        <strain evidence="9">cv. Finnish</strain>
    </source>
</reference>
<dbReference type="Gene3D" id="4.10.280.10">
    <property type="entry name" value="Helix-loop-helix DNA-binding domain"/>
    <property type="match status" value="1"/>
</dbReference>
<evidence type="ECO:0000256" key="4">
    <source>
        <dbReference type="ARBA" id="ARBA00023163"/>
    </source>
</evidence>
<dbReference type="CDD" id="cd18919">
    <property type="entry name" value="bHLH_AtBPE_like"/>
    <property type="match status" value="1"/>
</dbReference>
<dbReference type="AlphaFoldDB" id="A0A0K9Q393"/>
<name>A0A0K9Q393_ZOSMR</name>
<dbReference type="SMART" id="SM00353">
    <property type="entry name" value="HLH"/>
    <property type="match status" value="1"/>
</dbReference>
<dbReference type="SUPFAM" id="SSF47459">
    <property type="entry name" value="HLH, helix-loop-helix DNA-binding domain"/>
    <property type="match status" value="1"/>
</dbReference>
<sequence length="319" mass="36402">MARHVIRSTLVSGYHLQSPPMAAFTLQNCQIPFLDTAYITAATINATPALDLTTTTTTMAAVSSSSSPPPFFHPYYSPLQPQQQCEPINTTVDSCSSLEKSRTKTTVAERKEKEKEKKRRKKFNRKPTDSNVLKRRRRSRKKCGGGHDDDDDDDDDSKENEEEKAPTDYIHVRARRGQATDSHSLAERVRREKISERMKHLQGLVPGCDKVIGKAIILDEIINYVQSLQNQVEFLSMRLASVTPSELLESNLDMNEYLASQPRNQIEPTFFMDGVFPPVDSSSSFPFLMHGQESYGDRQRFLRPHQQFQFQFNDFSTFQ</sequence>
<dbReference type="GO" id="GO:0003700">
    <property type="term" value="F:DNA-binding transcription factor activity"/>
    <property type="evidence" value="ECO:0000318"/>
    <property type="project" value="GO_Central"/>
</dbReference>
<protein>
    <recommendedName>
        <fullName evidence="7">BHLH domain-containing protein</fullName>
    </recommendedName>
</protein>
<comment type="subcellular location">
    <subcellularLocation>
        <location evidence="1">Nucleus</location>
    </subcellularLocation>
</comment>
<dbReference type="Pfam" id="PF00010">
    <property type="entry name" value="HLH"/>
    <property type="match status" value="1"/>
</dbReference>
<dbReference type="PROSITE" id="PS50888">
    <property type="entry name" value="BHLH"/>
    <property type="match status" value="1"/>
</dbReference>
<keyword evidence="3" id="KW-0805">Transcription regulation</keyword>
<feature type="region of interest" description="Disordered" evidence="6">
    <location>
        <begin position="90"/>
        <end position="185"/>
    </location>
</feature>
<dbReference type="PANTHER" id="PTHR12565:SF431">
    <property type="entry name" value="TRANSCRIPTION FACTOR BHLH137"/>
    <property type="match status" value="1"/>
</dbReference>
<dbReference type="OrthoDB" id="1928604at2759"/>
<evidence type="ECO:0000259" key="7">
    <source>
        <dbReference type="PROSITE" id="PS50888"/>
    </source>
</evidence>
<dbReference type="STRING" id="29655.A0A0K9Q393"/>
<dbReference type="InterPro" id="IPR036638">
    <property type="entry name" value="HLH_DNA-bd_sf"/>
</dbReference>
<dbReference type="EMBL" id="LFYR01000216">
    <property type="protein sequence ID" value="KMZ74992.1"/>
    <property type="molecule type" value="Genomic_DNA"/>
</dbReference>
<dbReference type="PANTHER" id="PTHR12565">
    <property type="entry name" value="STEROL REGULATORY ELEMENT-BINDING PROTEIN"/>
    <property type="match status" value="1"/>
</dbReference>
<evidence type="ECO:0000256" key="5">
    <source>
        <dbReference type="ARBA" id="ARBA00023242"/>
    </source>
</evidence>
<feature type="domain" description="BHLH" evidence="7">
    <location>
        <begin position="178"/>
        <end position="228"/>
    </location>
</feature>
<keyword evidence="9" id="KW-1185">Reference proteome</keyword>
<keyword evidence="5" id="KW-0539">Nucleus</keyword>
<feature type="compositionally biased region" description="Acidic residues" evidence="6">
    <location>
        <begin position="148"/>
        <end position="160"/>
    </location>
</feature>
<accession>A0A0K9Q393</accession>
<evidence type="ECO:0000313" key="9">
    <source>
        <dbReference type="Proteomes" id="UP000036987"/>
    </source>
</evidence>
<evidence type="ECO:0000256" key="1">
    <source>
        <dbReference type="ARBA" id="ARBA00004123"/>
    </source>
</evidence>
<comment type="similarity">
    <text evidence="2">Belongs to the bHLH protein family.</text>
</comment>
<keyword evidence="4" id="KW-0804">Transcription</keyword>
<feature type="compositionally biased region" description="Basic residues" evidence="6">
    <location>
        <begin position="116"/>
        <end position="125"/>
    </location>
</feature>
<feature type="compositionally biased region" description="Basic and acidic residues" evidence="6">
    <location>
        <begin position="99"/>
        <end position="115"/>
    </location>
</feature>
<gene>
    <name evidence="8" type="ORF">ZOSMA_11G00130</name>
</gene>
<dbReference type="GO" id="GO:0005634">
    <property type="term" value="C:nucleus"/>
    <property type="evidence" value="ECO:0000318"/>
    <property type="project" value="GO_Central"/>
</dbReference>
<dbReference type="GO" id="GO:0046983">
    <property type="term" value="F:protein dimerization activity"/>
    <property type="evidence" value="ECO:0007669"/>
    <property type="project" value="InterPro"/>
</dbReference>
<dbReference type="InterPro" id="IPR024097">
    <property type="entry name" value="bHLH_ZIP_TF"/>
</dbReference>
<dbReference type="Proteomes" id="UP000036987">
    <property type="component" value="Unassembled WGS sequence"/>
</dbReference>
<proteinExistence type="inferred from homology"/>
<evidence type="ECO:0000313" key="8">
    <source>
        <dbReference type="EMBL" id="KMZ74992.1"/>
    </source>
</evidence>
<dbReference type="InterPro" id="IPR011598">
    <property type="entry name" value="bHLH_dom"/>
</dbReference>
<evidence type="ECO:0000256" key="3">
    <source>
        <dbReference type="ARBA" id="ARBA00023015"/>
    </source>
</evidence>